<name>A0A7D9DIS7_PARCT</name>
<dbReference type="Gene3D" id="3.20.200.10">
    <property type="entry name" value="MHCK/EF2 kinase"/>
    <property type="match status" value="1"/>
</dbReference>
<gene>
    <name evidence="1" type="ORF">PACLA_8A008269</name>
</gene>
<dbReference type="AlphaFoldDB" id="A0A7D9DIS7"/>
<dbReference type="EMBL" id="CACRXK020000980">
    <property type="protein sequence ID" value="CAB3986218.1"/>
    <property type="molecule type" value="Genomic_DNA"/>
</dbReference>
<dbReference type="InterPro" id="IPR004166">
    <property type="entry name" value="a-kinase_dom"/>
</dbReference>
<dbReference type="SUPFAM" id="SSF56112">
    <property type="entry name" value="Protein kinase-like (PK-like)"/>
    <property type="match status" value="1"/>
</dbReference>
<dbReference type="InterPro" id="IPR011009">
    <property type="entry name" value="Kinase-like_dom_sf"/>
</dbReference>
<dbReference type="PROSITE" id="PS51158">
    <property type="entry name" value="ALPHA_KINASE"/>
    <property type="match status" value="1"/>
</dbReference>
<proteinExistence type="predicted"/>
<accession>A0A7D9DIS7</accession>
<evidence type="ECO:0000313" key="1">
    <source>
        <dbReference type="EMBL" id="CAB3986218.1"/>
    </source>
</evidence>
<sequence>MSGAFQLQFSNKKMMLLDIQGSMFNLYDPEIATAELNDEGEFYFCAGNLSCLSISKFNSEHKCNQFCAMLNLASETELTL</sequence>
<reference evidence="1" key="1">
    <citation type="submission" date="2020-04" db="EMBL/GenBank/DDBJ databases">
        <authorList>
            <person name="Alioto T."/>
            <person name="Alioto T."/>
            <person name="Gomez Garrido J."/>
        </authorList>
    </citation>
    <scope>NUCLEOTIDE SEQUENCE</scope>
    <source>
        <strain evidence="1">A484AB</strain>
    </source>
</reference>
<dbReference type="OrthoDB" id="301415at2759"/>
<organism evidence="1 2">
    <name type="scientific">Paramuricea clavata</name>
    <name type="common">Red gorgonian</name>
    <name type="synonym">Violescent sea-whip</name>
    <dbReference type="NCBI Taxonomy" id="317549"/>
    <lineage>
        <taxon>Eukaryota</taxon>
        <taxon>Metazoa</taxon>
        <taxon>Cnidaria</taxon>
        <taxon>Anthozoa</taxon>
        <taxon>Octocorallia</taxon>
        <taxon>Malacalcyonacea</taxon>
        <taxon>Plexauridae</taxon>
        <taxon>Paramuricea</taxon>
    </lineage>
</organism>
<protein>
    <submittedName>
        <fullName evidence="1">Transient receptor potential cation channel subfamily M member 6</fullName>
    </submittedName>
</protein>
<dbReference type="GO" id="GO:0004674">
    <property type="term" value="F:protein serine/threonine kinase activity"/>
    <property type="evidence" value="ECO:0007669"/>
    <property type="project" value="InterPro"/>
</dbReference>
<keyword evidence="2" id="KW-1185">Reference proteome</keyword>
<dbReference type="GO" id="GO:0005524">
    <property type="term" value="F:ATP binding"/>
    <property type="evidence" value="ECO:0007669"/>
    <property type="project" value="InterPro"/>
</dbReference>
<keyword evidence="1" id="KW-0675">Receptor</keyword>
<evidence type="ECO:0000313" key="2">
    <source>
        <dbReference type="Proteomes" id="UP001152795"/>
    </source>
</evidence>
<dbReference type="Pfam" id="PF02816">
    <property type="entry name" value="Alpha_kinase"/>
    <property type="match status" value="1"/>
</dbReference>
<dbReference type="Proteomes" id="UP001152795">
    <property type="component" value="Unassembled WGS sequence"/>
</dbReference>
<comment type="caution">
    <text evidence="1">The sequence shown here is derived from an EMBL/GenBank/DDBJ whole genome shotgun (WGS) entry which is preliminary data.</text>
</comment>